<dbReference type="PATRIC" id="fig|1238180.3.peg.7556"/>
<dbReference type="Proteomes" id="UP000188551">
    <property type="component" value="Unassembled WGS sequence"/>
</dbReference>
<dbReference type="AlphaFoldDB" id="M2Q9K4"/>
<evidence type="ECO:0000313" key="6">
    <source>
        <dbReference type="EMBL" id="OOC00837.1"/>
    </source>
</evidence>
<evidence type="ECO:0000313" key="7">
    <source>
        <dbReference type="Proteomes" id="UP000014137"/>
    </source>
</evidence>
<dbReference type="Pfam" id="PF02129">
    <property type="entry name" value="Peptidase_S15"/>
    <property type="match status" value="1"/>
</dbReference>
<dbReference type="RefSeq" id="WP_005166643.1">
    <property type="nucleotide sequence ID" value="NZ_ANMG01000089.1"/>
</dbReference>
<dbReference type="SUPFAM" id="SSF53474">
    <property type="entry name" value="alpha/beta-Hydrolases"/>
    <property type="match status" value="1"/>
</dbReference>
<dbReference type="InterPro" id="IPR008979">
    <property type="entry name" value="Galactose-bd-like_sf"/>
</dbReference>
<organism evidence="5 7">
    <name type="scientific">Amycolatopsis azurea DSM 43854</name>
    <dbReference type="NCBI Taxonomy" id="1238180"/>
    <lineage>
        <taxon>Bacteria</taxon>
        <taxon>Bacillati</taxon>
        <taxon>Actinomycetota</taxon>
        <taxon>Actinomycetes</taxon>
        <taxon>Pseudonocardiales</taxon>
        <taxon>Pseudonocardiaceae</taxon>
        <taxon>Amycolatopsis</taxon>
    </lineage>
</organism>
<dbReference type="InterPro" id="IPR029058">
    <property type="entry name" value="AB_hydrolase_fold"/>
</dbReference>
<gene>
    <name evidence="6" type="ORF">B0293_40845</name>
    <name evidence="5" type="ORF">C791_8081</name>
</gene>
<dbReference type="EMBL" id="MUXN01000036">
    <property type="protein sequence ID" value="OOC00837.1"/>
    <property type="molecule type" value="Genomic_DNA"/>
</dbReference>
<dbReference type="Gene3D" id="2.60.120.260">
    <property type="entry name" value="Galactose-binding domain-like"/>
    <property type="match status" value="1"/>
</dbReference>
<accession>M2Q9K4</accession>
<evidence type="ECO:0000256" key="3">
    <source>
        <dbReference type="SAM" id="SignalP"/>
    </source>
</evidence>
<feature type="chain" id="PRO_5004023388" evidence="3">
    <location>
        <begin position="24"/>
        <end position="600"/>
    </location>
</feature>
<dbReference type="EMBL" id="ANMG01000089">
    <property type="protein sequence ID" value="EMD22757.1"/>
    <property type="molecule type" value="Genomic_DNA"/>
</dbReference>
<keyword evidence="3" id="KW-0732">Signal</keyword>
<dbReference type="Proteomes" id="UP000014137">
    <property type="component" value="Unassembled WGS sequence"/>
</dbReference>
<evidence type="ECO:0000313" key="5">
    <source>
        <dbReference type="EMBL" id="EMD22757.1"/>
    </source>
</evidence>
<proteinExistence type="predicted"/>
<reference evidence="6 8" key="2">
    <citation type="submission" date="2017-02" db="EMBL/GenBank/DDBJ databases">
        <title>Amycolatopsis azurea DSM 43854 draft genome.</title>
        <authorList>
            <person name="Mayilraj S."/>
        </authorList>
    </citation>
    <scope>NUCLEOTIDE SEQUENCE [LARGE SCALE GENOMIC DNA]</scope>
    <source>
        <strain evidence="6 8">DSM 43854</strain>
    </source>
</reference>
<dbReference type="Gene3D" id="3.40.50.1820">
    <property type="entry name" value="alpha/beta hydrolase"/>
    <property type="match status" value="2"/>
</dbReference>
<reference evidence="5 7" key="1">
    <citation type="submission" date="2012-10" db="EMBL/GenBank/DDBJ databases">
        <title>Genome assembly of Amycolatopsis azurea DSM 43854.</title>
        <authorList>
            <person name="Khatri I."/>
            <person name="Kaur I."/>
            <person name="Subramanian S."/>
            <person name="Mayilraj S."/>
        </authorList>
    </citation>
    <scope>NUCLEOTIDE SEQUENCE [LARGE SCALE GENOMIC DNA]</scope>
    <source>
        <strain evidence="5 7">DSM 43854</strain>
    </source>
</reference>
<keyword evidence="8" id="KW-1185">Reference proteome</keyword>
<sequence length="600" mass="64525">MGLKTVTATVVAMLLLTAAPAIASPPAFVLRDGVSEPVFSYEKAIRETAWVETGQDLDRDGQVDRVAADIIRPAEPAARGHRVPVIMDVSPYFEKIGRGNERQPKTYLSDGTPSQFPLFYDNYFVPRGYAVVLVDVGGTNRSSGCFDDVASGNGVVNWLNGRANAFRTPFGPERVRAGWANGSVGAIGKSQDGATAIGMAASGIEGLKTIVPIAGVSSYYEVHNADGAYFGWAGGPGLYNERAEKLCRPFEEDNARRAGTDGNFNEYWRGLDYVAKTGKVRASVFASMGFHDLNVNPIQFGPWWEALNAYGVPRKAWLHQAAHVDPFDLDRSLFVRTLHRWFDRWLLGVRNGVETEPAIRIEHTPDRWADERRWPPAGARSRTLWPSTSGGLGSRPSSGAASVTEDPARGASQWVENPSQASPDRVVFAGEPVRADTRIAGTATVTVTARSDKPSARLGAVLVDYGPATARNTKFPALGTKDLTSRSCWGAGTAADTGCFLDTVADLTTVDKRIVATGWADLGHHRSLWRGEPLEPGKAYTMTFRLSSLDHVVPAGHRLALVLGGTDADMFDPALPAPGARVTFELGGTSLSVPVASSRG</sequence>
<protein>
    <submittedName>
        <fullName evidence="6">X-Pro dipeptidyl-peptidase</fullName>
    </submittedName>
</protein>
<keyword evidence="1" id="KW-0378">Hydrolase</keyword>
<dbReference type="OrthoDB" id="5240615at2"/>
<feature type="region of interest" description="Disordered" evidence="2">
    <location>
        <begin position="370"/>
        <end position="422"/>
    </location>
</feature>
<evidence type="ECO:0000259" key="4">
    <source>
        <dbReference type="SMART" id="SM00939"/>
    </source>
</evidence>
<comment type="caution">
    <text evidence="5">The sequence shown here is derived from an EMBL/GenBank/DDBJ whole genome shotgun (WGS) entry which is preliminary data.</text>
</comment>
<evidence type="ECO:0000256" key="2">
    <source>
        <dbReference type="SAM" id="MobiDB-lite"/>
    </source>
</evidence>
<evidence type="ECO:0000313" key="8">
    <source>
        <dbReference type="Proteomes" id="UP000188551"/>
    </source>
</evidence>
<feature type="domain" description="Xaa-Pro dipeptidyl-peptidase C-terminal" evidence="4">
    <location>
        <begin position="339"/>
        <end position="592"/>
    </location>
</feature>
<dbReference type="GO" id="GO:0008239">
    <property type="term" value="F:dipeptidyl-peptidase activity"/>
    <property type="evidence" value="ECO:0007669"/>
    <property type="project" value="InterPro"/>
</dbReference>
<feature type="compositionally biased region" description="Polar residues" evidence="2">
    <location>
        <begin position="384"/>
        <end position="401"/>
    </location>
</feature>
<dbReference type="InterPro" id="IPR013736">
    <property type="entry name" value="Xaa-Pro_dipept_C"/>
</dbReference>
<evidence type="ECO:0000256" key="1">
    <source>
        <dbReference type="ARBA" id="ARBA00022801"/>
    </source>
</evidence>
<dbReference type="SMART" id="SM00939">
    <property type="entry name" value="PepX_C"/>
    <property type="match status" value="1"/>
</dbReference>
<dbReference type="Pfam" id="PF08530">
    <property type="entry name" value="PepX_C"/>
    <property type="match status" value="1"/>
</dbReference>
<dbReference type="SUPFAM" id="SSF49785">
    <property type="entry name" value="Galactose-binding domain-like"/>
    <property type="match status" value="1"/>
</dbReference>
<dbReference type="InterPro" id="IPR000383">
    <property type="entry name" value="Xaa-Pro-like_dom"/>
</dbReference>
<name>M2Q9K4_9PSEU</name>
<feature type="signal peptide" evidence="3">
    <location>
        <begin position="1"/>
        <end position="23"/>
    </location>
</feature>